<dbReference type="RefSeq" id="XP_008721821.1">
    <property type="nucleotide sequence ID" value="XM_008723599.1"/>
</dbReference>
<dbReference type="HOGENOM" id="CLU_009834_7_3_1"/>
<evidence type="ECO:0000256" key="1">
    <source>
        <dbReference type="ARBA" id="ARBA00005254"/>
    </source>
</evidence>
<dbReference type="Proteomes" id="UP000030678">
    <property type="component" value="Unassembled WGS sequence"/>
</dbReference>
<accession>V9DP60</accession>
<dbReference type="GO" id="GO:0003824">
    <property type="term" value="F:catalytic activity"/>
    <property type="evidence" value="ECO:0007669"/>
    <property type="project" value="InterPro"/>
</dbReference>
<dbReference type="CDD" id="cd06558">
    <property type="entry name" value="crotonase-like"/>
    <property type="match status" value="1"/>
</dbReference>
<dbReference type="SUPFAM" id="SSF52096">
    <property type="entry name" value="ClpP/crotonase"/>
    <property type="match status" value="1"/>
</dbReference>
<evidence type="ECO:0008006" key="5">
    <source>
        <dbReference type="Google" id="ProtNLM"/>
    </source>
</evidence>
<sequence>MSSQSFSSILYRVSEDHKVATITLNRPQHFNAINSKLPSEIRAAVRLANTDAKVHCIVIKGNGPGFCGGYDLNLTAEQAVRGTTGGSQDVSKGYDPLVDYQMMKEYTECYAELFRSHKPTIAQVHGAAVAGGSDIALSCDLVVMAEDARIGYTPTRVWGCPTTAMWTYRLGPEKAKRMLFTGDLVSGKEAESMGLVLKAVPADQLDHTVQLLVDRIKTVPVNQLWMQKRVVNSIIEGSVERSQQLATIFDGLTRNSPEGIAFQQMAAKEGFKRAIAHRDNPGRTPEYRKIWKSSL</sequence>
<organism evidence="3 4">
    <name type="scientific">Cladophialophora carrionii CBS 160.54</name>
    <dbReference type="NCBI Taxonomy" id="1279043"/>
    <lineage>
        <taxon>Eukaryota</taxon>
        <taxon>Fungi</taxon>
        <taxon>Dikarya</taxon>
        <taxon>Ascomycota</taxon>
        <taxon>Pezizomycotina</taxon>
        <taxon>Eurotiomycetes</taxon>
        <taxon>Chaetothyriomycetidae</taxon>
        <taxon>Chaetothyriales</taxon>
        <taxon>Herpotrichiellaceae</taxon>
        <taxon>Cladophialophora</taxon>
    </lineage>
</organism>
<dbReference type="Gene3D" id="3.90.226.10">
    <property type="entry name" value="2-enoyl-CoA Hydratase, Chain A, domain 1"/>
    <property type="match status" value="1"/>
</dbReference>
<dbReference type="EMBL" id="KB822697">
    <property type="protein sequence ID" value="ETI27747.1"/>
    <property type="molecule type" value="Genomic_DNA"/>
</dbReference>
<dbReference type="InterPro" id="IPR018376">
    <property type="entry name" value="Enoyl-CoA_hyd/isom_CS"/>
</dbReference>
<dbReference type="OrthoDB" id="448450at2759"/>
<dbReference type="InterPro" id="IPR001753">
    <property type="entry name" value="Enoyl-CoA_hydra/iso"/>
</dbReference>
<gene>
    <name evidence="3" type="ORF">G647_00196</name>
</gene>
<dbReference type="VEuPathDB" id="FungiDB:G647_00196"/>
<dbReference type="NCBIfam" id="NF006128">
    <property type="entry name" value="PRK08272.1"/>
    <property type="match status" value="1"/>
</dbReference>
<dbReference type="InterPro" id="IPR029045">
    <property type="entry name" value="ClpP/crotonase-like_dom_sf"/>
</dbReference>
<protein>
    <recommendedName>
        <fullName evidence="5">Enoyl-CoA hydratase</fullName>
    </recommendedName>
</protein>
<evidence type="ECO:0000313" key="4">
    <source>
        <dbReference type="Proteomes" id="UP000030678"/>
    </source>
</evidence>
<reference evidence="3 4" key="1">
    <citation type="submission" date="2013-03" db="EMBL/GenBank/DDBJ databases">
        <title>The Genome Sequence of Cladophialophora carrionii CBS 160.54.</title>
        <authorList>
            <consortium name="The Broad Institute Genomics Platform"/>
            <person name="Cuomo C."/>
            <person name="de Hoog S."/>
            <person name="Gorbushina A."/>
            <person name="Walker B."/>
            <person name="Young S.K."/>
            <person name="Zeng Q."/>
            <person name="Gargeya S."/>
            <person name="Fitzgerald M."/>
            <person name="Haas B."/>
            <person name="Abouelleil A."/>
            <person name="Allen A.W."/>
            <person name="Alvarado L."/>
            <person name="Arachchi H.M."/>
            <person name="Berlin A.M."/>
            <person name="Chapman S.B."/>
            <person name="Gainer-Dewar J."/>
            <person name="Goldberg J."/>
            <person name="Griggs A."/>
            <person name="Gujja S."/>
            <person name="Hansen M."/>
            <person name="Howarth C."/>
            <person name="Imamovic A."/>
            <person name="Ireland A."/>
            <person name="Larimer J."/>
            <person name="McCowan C."/>
            <person name="Murphy C."/>
            <person name="Pearson M."/>
            <person name="Poon T.W."/>
            <person name="Priest M."/>
            <person name="Roberts A."/>
            <person name="Saif S."/>
            <person name="Shea T."/>
            <person name="Sisk P."/>
            <person name="Sykes S."/>
            <person name="Wortman J."/>
            <person name="Nusbaum C."/>
            <person name="Birren B."/>
        </authorList>
    </citation>
    <scope>NUCLEOTIDE SEQUENCE [LARGE SCALE GENOMIC DNA]</scope>
    <source>
        <strain evidence="3 4">CBS 160.54</strain>
    </source>
</reference>
<dbReference type="AlphaFoldDB" id="V9DP60"/>
<dbReference type="GeneID" id="19978689"/>
<dbReference type="PROSITE" id="PS00166">
    <property type="entry name" value="ENOYL_COA_HYDRATASE"/>
    <property type="match status" value="1"/>
</dbReference>
<proteinExistence type="inferred from homology"/>
<name>V9DP60_9EURO</name>
<dbReference type="Pfam" id="PF00378">
    <property type="entry name" value="ECH_1"/>
    <property type="match status" value="1"/>
</dbReference>
<evidence type="ECO:0000256" key="2">
    <source>
        <dbReference type="RuleBase" id="RU003707"/>
    </source>
</evidence>
<evidence type="ECO:0000313" key="3">
    <source>
        <dbReference type="EMBL" id="ETI27747.1"/>
    </source>
</evidence>
<comment type="similarity">
    <text evidence="1 2">Belongs to the enoyl-CoA hydratase/isomerase family.</text>
</comment>
<dbReference type="PANTHER" id="PTHR43802">
    <property type="entry name" value="ENOYL-COA HYDRATASE"/>
    <property type="match status" value="1"/>
</dbReference>
<dbReference type="PANTHER" id="PTHR43802:SF1">
    <property type="entry name" value="IP11341P-RELATED"/>
    <property type="match status" value="1"/>
</dbReference>